<keyword evidence="1" id="KW-0132">Cell division</keyword>
<keyword evidence="3" id="KW-0131">Cell cycle</keyword>
<dbReference type="InterPro" id="IPR038594">
    <property type="entry name" value="SepF-like_sf"/>
</dbReference>
<dbReference type="EMBL" id="CAEZUX010000002">
    <property type="protein sequence ID" value="CAB4605495.1"/>
    <property type="molecule type" value="Genomic_DNA"/>
</dbReference>
<evidence type="ECO:0000256" key="2">
    <source>
        <dbReference type="ARBA" id="ARBA00023210"/>
    </source>
</evidence>
<feature type="region of interest" description="Disordered" evidence="4">
    <location>
        <begin position="23"/>
        <end position="99"/>
    </location>
</feature>
<dbReference type="InterPro" id="IPR023052">
    <property type="entry name" value="Cell_div_SepF"/>
</dbReference>
<name>A0A6J6H2P9_9ZZZZ</name>
<dbReference type="GO" id="GO:0000917">
    <property type="term" value="P:division septum assembly"/>
    <property type="evidence" value="ECO:0007669"/>
    <property type="project" value="UniProtKB-KW"/>
</dbReference>
<dbReference type="PANTHER" id="PTHR35798:SF1">
    <property type="entry name" value="CELL DIVISION PROTEIN SEPF"/>
    <property type="match status" value="1"/>
</dbReference>
<keyword evidence="2" id="KW-0717">Septation</keyword>
<accession>A0A6J6H2P9</accession>
<protein>
    <submittedName>
        <fullName evidence="5">Unannotated protein</fullName>
    </submittedName>
</protein>
<dbReference type="Pfam" id="PF04472">
    <property type="entry name" value="SepF"/>
    <property type="match status" value="1"/>
</dbReference>
<feature type="compositionally biased region" description="Basic and acidic residues" evidence="4">
    <location>
        <begin position="66"/>
        <end position="79"/>
    </location>
</feature>
<dbReference type="Gene3D" id="3.30.110.150">
    <property type="entry name" value="SepF-like protein"/>
    <property type="match status" value="1"/>
</dbReference>
<reference evidence="5" key="1">
    <citation type="submission" date="2020-05" db="EMBL/GenBank/DDBJ databases">
        <authorList>
            <person name="Chiriac C."/>
            <person name="Salcher M."/>
            <person name="Ghai R."/>
            <person name="Kavagutti S V."/>
        </authorList>
    </citation>
    <scope>NUCLEOTIDE SEQUENCE</scope>
</reference>
<proteinExistence type="inferred from homology"/>
<organism evidence="5">
    <name type="scientific">freshwater metagenome</name>
    <dbReference type="NCBI Taxonomy" id="449393"/>
    <lineage>
        <taxon>unclassified sequences</taxon>
        <taxon>metagenomes</taxon>
        <taxon>ecological metagenomes</taxon>
    </lineage>
</organism>
<feature type="compositionally biased region" description="Polar residues" evidence="4">
    <location>
        <begin position="34"/>
        <end position="43"/>
    </location>
</feature>
<evidence type="ECO:0000256" key="4">
    <source>
        <dbReference type="SAM" id="MobiDB-lite"/>
    </source>
</evidence>
<evidence type="ECO:0000256" key="1">
    <source>
        <dbReference type="ARBA" id="ARBA00022618"/>
    </source>
</evidence>
<evidence type="ECO:0000313" key="5">
    <source>
        <dbReference type="EMBL" id="CAB4605495.1"/>
    </source>
</evidence>
<evidence type="ECO:0000256" key="3">
    <source>
        <dbReference type="ARBA" id="ARBA00023306"/>
    </source>
</evidence>
<dbReference type="AlphaFoldDB" id="A0A6J6H2P9"/>
<dbReference type="HAMAP" id="MF_01197">
    <property type="entry name" value="SepF"/>
    <property type="match status" value="1"/>
</dbReference>
<sequence length="175" mass="19456">MSFFRKAMDYLGLNGDEAYDDYDMSMEYERPQRPQRQAPSTEPLTRRGGFEPEYSSETQRPAPRPTRMDDTGAARRPDDSGLQVRPIGAPRTAPTVRPVPAVGDTITVRPRHFNQAQEIADHFKEGIPVIVNLEGADREMARRVIDFSSGMCYALGGTMEKVGTGVYLLKPGGGY</sequence>
<gene>
    <name evidence="5" type="ORF">UFOPK1874_00058</name>
</gene>
<dbReference type="PANTHER" id="PTHR35798">
    <property type="entry name" value="CELL DIVISION PROTEIN SEPF"/>
    <property type="match status" value="1"/>
</dbReference>
<dbReference type="InterPro" id="IPR007561">
    <property type="entry name" value="Cell_div_SepF/SepF-rel"/>
</dbReference>